<dbReference type="Proteomes" id="UP001148312">
    <property type="component" value="Unassembled WGS sequence"/>
</dbReference>
<dbReference type="InterPro" id="IPR021109">
    <property type="entry name" value="Peptidase_aspartic_dom_sf"/>
</dbReference>
<keyword evidence="2" id="KW-0645">Protease</keyword>
<evidence type="ECO:0000256" key="5">
    <source>
        <dbReference type="PIRSR" id="PIRSR601461-1"/>
    </source>
</evidence>
<dbReference type="FunFam" id="2.40.70.10:FF:000092">
    <property type="entry name" value="Aspartic endopeptidase (AP1)"/>
    <property type="match status" value="1"/>
</dbReference>
<comment type="caution">
    <text evidence="7">The sequence shown here is derived from an EMBL/GenBank/DDBJ whole genome shotgun (WGS) entry which is preliminary data.</text>
</comment>
<dbReference type="PANTHER" id="PTHR47966:SF1">
    <property type="entry name" value="ASPARTYL PROTEINASE"/>
    <property type="match status" value="1"/>
</dbReference>
<evidence type="ECO:0000313" key="8">
    <source>
        <dbReference type="Proteomes" id="UP001148312"/>
    </source>
</evidence>
<gene>
    <name evidence="7" type="ORF">N7539_006296</name>
</gene>
<dbReference type="EMBL" id="JAPWDQ010000008">
    <property type="protein sequence ID" value="KAJ5482850.1"/>
    <property type="molecule type" value="Genomic_DNA"/>
</dbReference>
<protein>
    <submittedName>
        <fullName evidence="7">Aspergillopepsin-1</fullName>
    </submittedName>
</protein>
<reference evidence="7" key="1">
    <citation type="submission" date="2022-12" db="EMBL/GenBank/DDBJ databases">
        <authorList>
            <person name="Petersen C."/>
        </authorList>
    </citation>
    <scope>NUCLEOTIDE SEQUENCE</scope>
    <source>
        <strain evidence="7">IBT 30728</strain>
    </source>
</reference>
<dbReference type="Pfam" id="PF00026">
    <property type="entry name" value="Asp"/>
    <property type="match status" value="1"/>
</dbReference>
<keyword evidence="4" id="KW-0378">Hydrolase</keyword>
<dbReference type="InterPro" id="IPR034163">
    <property type="entry name" value="Aspergillopepsin-like_cat_dom"/>
</dbReference>
<feature type="domain" description="Peptidase A1" evidence="6">
    <location>
        <begin position="91"/>
        <end position="419"/>
    </location>
</feature>
<proteinExistence type="inferred from homology"/>
<feature type="active site" evidence="5">
    <location>
        <position position="310"/>
    </location>
</feature>
<dbReference type="Gene3D" id="2.40.70.10">
    <property type="entry name" value="Acid Proteases"/>
    <property type="match status" value="2"/>
</dbReference>
<comment type="similarity">
    <text evidence="1">Belongs to the peptidase A1 family.</text>
</comment>
<keyword evidence="8" id="KW-1185">Reference proteome</keyword>
<organism evidence="7 8">
    <name type="scientific">Penicillium diatomitis</name>
    <dbReference type="NCBI Taxonomy" id="2819901"/>
    <lineage>
        <taxon>Eukaryota</taxon>
        <taxon>Fungi</taxon>
        <taxon>Dikarya</taxon>
        <taxon>Ascomycota</taxon>
        <taxon>Pezizomycotina</taxon>
        <taxon>Eurotiomycetes</taxon>
        <taxon>Eurotiomycetidae</taxon>
        <taxon>Eurotiales</taxon>
        <taxon>Aspergillaceae</taxon>
        <taxon>Penicillium</taxon>
    </lineage>
</organism>
<dbReference type="AlphaFoldDB" id="A0A9W9X3G6"/>
<sequence>MAATKIKLITNPRYQRSGIKSYVYLMRKYGFQPTQEGPYVFGTVMQQAGRQYTDKPVGGRIHRHQVLQKKTADPGQVGEVGADDVQNDSLYLAQIGIGTPAQNLTLDFDTGSADLWVWSTKLSSNILSSNTNHQIFDPSKSSTFQNKDGSTWKISYGDGSSASGTVGNDDVNIGGLIIKGQAIELADNLSAQFASGSGDGLLGLAFGNINTVQPTPVKTPVENMISQADIPKTAELFTAKLGSWRDANEPDKGESFYTFGFIDQETVTASGEEVHYTPVDNSQGFWMFDSTSATVNGQSISRPGNKAIADTGTTLALVDDSTCKAIYGAIEGAYYDNNSQGYIYPTNTALDKLPVVSFAVGDKQYVVQKEDLGFAEAKSGYVYGGIQSRGNMNMDILGDTFLKGIYAIFDVGNTQFGAVQRKELHQNLSAPPQ</sequence>
<evidence type="ECO:0000256" key="1">
    <source>
        <dbReference type="ARBA" id="ARBA00007447"/>
    </source>
</evidence>
<dbReference type="PRINTS" id="PR00792">
    <property type="entry name" value="PEPSIN"/>
</dbReference>
<evidence type="ECO:0000256" key="4">
    <source>
        <dbReference type="ARBA" id="ARBA00022801"/>
    </source>
</evidence>
<dbReference type="PANTHER" id="PTHR47966">
    <property type="entry name" value="BETA-SITE APP-CLEAVING ENZYME, ISOFORM A-RELATED"/>
    <property type="match status" value="1"/>
</dbReference>
<evidence type="ECO:0000313" key="7">
    <source>
        <dbReference type="EMBL" id="KAJ5482850.1"/>
    </source>
</evidence>
<reference evidence="7" key="2">
    <citation type="journal article" date="2023" name="IMA Fungus">
        <title>Comparative genomic study of the Penicillium genus elucidates a diverse pangenome and 15 lateral gene transfer events.</title>
        <authorList>
            <person name="Petersen C."/>
            <person name="Sorensen T."/>
            <person name="Nielsen M.R."/>
            <person name="Sondergaard T.E."/>
            <person name="Sorensen J.L."/>
            <person name="Fitzpatrick D.A."/>
            <person name="Frisvad J.C."/>
            <person name="Nielsen K.L."/>
        </authorList>
    </citation>
    <scope>NUCLEOTIDE SEQUENCE</scope>
    <source>
        <strain evidence="7">IBT 30728</strain>
    </source>
</reference>
<evidence type="ECO:0000256" key="3">
    <source>
        <dbReference type="ARBA" id="ARBA00022750"/>
    </source>
</evidence>
<dbReference type="CDD" id="cd06097">
    <property type="entry name" value="Aspergillopepsin_like"/>
    <property type="match status" value="1"/>
</dbReference>
<keyword evidence="3" id="KW-0064">Aspartyl protease</keyword>
<evidence type="ECO:0000256" key="2">
    <source>
        <dbReference type="ARBA" id="ARBA00022670"/>
    </source>
</evidence>
<dbReference type="InterPro" id="IPR033121">
    <property type="entry name" value="PEPTIDASE_A1"/>
</dbReference>
<evidence type="ECO:0000259" key="6">
    <source>
        <dbReference type="PROSITE" id="PS51767"/>
    </source>
</evidence>
<dbReference type="RefSeq" id="XP_056788822.1">
    <property type="nucleotide sequence ID" value="XM_056935898.1"/>
</dbReference>
<dbReference type="GO" id="GO:0006508">
    <property type="term" value="P:proteolysis"/>
    <property type="evidence" value="ECO:0007669"/>
    <property type="project" value="UniProtKB-KW"/>
</dbReference>
<dbReference type="GeneID" id="81626147"/>
<feature type="active site" evidence="5">
    <location>
        <position position="109"/>
    </location>
</feature>
<dbReference type="GO" id="GO:0004190">
    <property type="term" value="F:aspartic-type endopeptidase activity"/>
    <property type="evidence" value="ECO:0007669"/>
    <property type="project" value="UniProtKB-KW"/>
</dbReference>
<dbReference type="PROSITE" id="PS51767">
    <property type="entry name" value="PEPTIDASE_A1"/>
    <property type="match status" value="1"/>
</dbReference>
<accession>A0A9W9X3G6</accession>
<name>A0A9W9X3G6_9EURO</name>
<dbReference type="SUPFAM" id="SSF50630">
    <property type="entry name" value="Acid proteases"/>
    <property type="match status" value="1"/>
</dbReference>
<dbReference type="InterPro" id="IPR001461">
    <property type="entry name" value="Aspartic_peptidase_A1"/>
</dbReference>